<dbReference type="AlphaFoldDB" id="E3HBP1"/>
<proteinExistence type="predicted"/>
<organism evidence="1 2">
    <name type="scientific">Ilyobacter polytropus (strain ATCC 51220 / DSM 2926 / LMG 16218 / CuHBu1)</name>
    <dbReference type="NCBI Taxonomy" id="572544"/>
    <lineage>
        <taxon>Bacteria</taxon>
        <taxon>Fusobacteriati</taxon>
        <taxon>Fusobacteriota</taxon>
        <taxon>Fusobacteriia</taxon>
        <taxon>Fusobacteriales</taxon>
        <taxon>Fusobacteriaceae</taxon>
        <taxon>Ilyobacter</taxon>
    </lineage>
</organism>
<reference evidence="1 2" key="1">
    <citation type="journal article" date="2010" name="Stand. Genomic Sci.">
        <title>Complete genome sequence of Ilyobacter polytropus type strain (CuHbu1).</title>
        <authorList>
            <person name="Sikorski J."/>
            <person name="Chertkov O."/>
            <person name="Lapidus A."/>
            <person name="Nolan M."/>
            <person name="Lucas S."/>
            <person name="Del Rio T.G."/>
            <person name="Tice H."/>
            <person name="Cheng J.F."/>
            <person name="Tapia R."/>
            <person name="Han C."/>
            <person name="Goodwin L."/>
            <person name="Pitluck S."/>
            <person name="Liolios K."/>
            <person name="Ivanova N."/>
            <person name="Mavromatis K."/>
            <person name="Mikhailova N."/>
            <person name="Pati A."/>
            <person name="Chen A."/>
            <person name="Palaniappan K."/>
            <person name="Land M."/>
            <person name="Hauser L."/>
            <person name="Chang Y.J."/>
            <person name="Jeffries C.D."/>
            <person name="Brambilla E."/>
            <person name="Yasawong M."/>
            <person name="Rohde M."/>
            <person name="Pukall R."/>
            <person name="Spring S."/>
            <person name="Goker M."/>
            <person name="Woyke T."/>
            <person name="Bristow J."/>
            <person name="Eisen J.A."/>
            <person name="Markowitz V."/>
            <person name="Hugenholtz P."/>
            <person name="Kyrpides N.C."/>
            <person name="Klenk H.P."/>
        </authorList>
    </citation>
    <scope>NUCLEOTIDE SEQUENCE [LARGE SCALE GENOMIC DNA]</scope>
    <source>
        <strain evidence="2">ATCC 51220 / DSM 2926 / LMG 16218 / CuHBu1</strain>
        <plasmid evidence="2">pILYOP01</plasmid>
    </source>
</reference>
<keyword evidence="2" id="KW-1185">Reference proteome</keyword>
<dbReference type="RefSeq" id="WP_013388465.1">
    <property type="nucleotide sequence ID" value="NC_014633.1"/>
</dbReference>
<evidence type="ECO:0000313" key="2">
    <source>
        <dbReference type="Proteomes" id="UP000006875"/>
    </source>
</evidence>
<keyword evidence="1" id="KW-0614">Plasmid</keyword>
<dbReference type="Proteomes" id="UP000006875">
    <property type="component" value="Plasmid pILYOP01"/>
</dbReference>
<accession>E3HBP1</accession>
<name>E3HBP1_ILYPC</name>
<geneLocation type="plasmid" evidence="1 2">
    <name>pILYOP01</name>
</geneLocation>
<evidence type="ECO:0000313" key="1">
    <source>
        <dbReference type="EMBL" id="ADO83803.1"/>
    </source>
</evidence>
<dbReference type="HOGENOM" id="CLU_1803582_0_0_0"/>
<gene>
    <name evidence="1" type="ordered locus">Ilyop_2032</name>
</gene>
<protein>
    <submittedName>
        <fullName evidence="1">Uncharacterized protein</fullName>
    </submittedName>
</protein>
<dbReference type="EMBL" id="CP002282">
    <property type="protein sequence ID" value="ADO83803.1"/>
    <property type="molecule type" value="Genomic_DNA"/>
</dbReference>
<sequence length="143" mass="16599">MIKRLNTRKHLAGLMTASENLNIESRILNFNQIEIEPIELYGSYIKNKLIGYIGINTYKNKALQIFALKTDGGPAFYNDIIKFLDYTMLFLDWATFEVMEKSPGENLVRILSKKKPEYKIRELHRETTKNGSKIIKYIGGSYQ</sequence>
<dbReference type="KEGG" id="ipo:Ilyop_2032"/>